<protein>
    <submittedName>
        <fullName evidence="3">Hydrolase</fullName>
    </submittedName>
</protein>
<dbReference type="InterPro" id="IPR046373">
    <property type="entry name" value="Acyl-CoA_Oxase/DH_mid-dom_sf"/>
</dbReference>
<evidence type="ECO:0000259" key="2">
    <source>
        <dbReference type="Pfam" id="PF08028"/>
    </source>
</evidence>
<feature type="domain" description="Acyl-CoA dehydrogenase C-terminal" evidence="2">
    <location>
        <begin position="236"/>
        <end position="365"/>
    </location>
</feature>
<sequence length="381" mass="39951">MSDQFPRESGVAAAAPAVAELAAGLAERAEQERRVDPGVLRAVVDAGFARHFVPAAHGGTESTYGELARAVPVLGARCPATAWSAAIVASLSRMAAYLPEAGRKEVWREGPDTVVVGSVSPVGRARAASGGWRVSGTWPYVSVVDHSDWALLLALVATGEGRPEPRLFALPRSAYRIEHTWSDIGMRATGSNTLIVDDVLVPDELSFAAKDLLTGLAPQGSAGCHRVPLPAVNGLFFTLPMLGAAEGALAHWTEYAAPKLRSASHVPGPGPGRGFYEETLARCSGEIDAARLLLERVAATADRDPGPTPLETVRGQRDCALAADLLTGVVDRLFRASGTSGHRVDSPLQRLWRDVHSASGHVVLQFAPAAAAYASQVAEAG</sequence>
<keyword evidence="4" id="KW-1185">Reference proteome</keyword>
<dbReference type="RefSeq" id="WP_188341818.1">
    <property type="nucleotide sequence ID" value="NZ_CP061282.1"/>
</dbReference>
<dbReference type="GO" id="GO:0005737">
    <property type="term" value="C:cytoplasm"/>
    <property type="evidence" value="ECO:0007669"/>
    <property type="project" value="TreeGrafter"/>
</dbReference>
<dbReference type="GO" id="GO:0033539">
    <property type="term" value="P:fatty acid beta-oxidation using acyl-CoA dehydrogenase"/>
    <property type="evidence" value="ECO:0007669"/>
    <property type="project" value="TreeGrafter"/>
</dbReference>
<dbReference type="PANTHER" id="PTHR48083:SF19">
    <property type="entry name" value="FLAVIN-DEPENDENT MONOOXYGENASE, OXYGENASE SUBUNIT HSAA"/>
    <property type="match status" value="1"/>
</dbReference>
<dbReference type="GO" id="GO:0003995">
    <property type="term" value="F:acyl-CoA dehydrogenase activity"/>
    <property type="evidence" value="ECO:0007669"/>
    <property type="project" value="TreeGrafter"/>
</dbReference>
<dbReference type="InterPro" id="IPR009100">
    <property type="entry name" value="AcylCoA_DH/oxidase_NM_dom_sf"/>
</dbReference>
<accession>A0A7H1BKA8</accession>
<dbReference type="KEGG" id="sxn:IAG42_35965"/>
<dbReference type="InterPro" id="IPR036250">
    <property type="entry name" value="AcylCo_DH-like_C"/>
</dbReference>
<organism evidence="3 4">
    <name type="scientific">Streptomyces xanthii</name>
    <dbReference type="NCBI Taxonomy" id="2768069"/>
    <lineage>
        <taxon>Bacteria</taxon>
        <taxon>Bacillati</taxon>
        <taxon>Actinomycetota</taxon>
        <taxon>Actinomycetes</taxon>
        <taxon>Kitasatosporales</taxon>
        <taxon>Streptomycetaceae</taxon>
        <taxon>Streptomyces</taxon>
    </lineage>
</organism>
<dbReference type="Gene3D" id="1.20.140.10">
    <property type="entry name" value="Butyryl-CoA Dehydrogenase, subunit A, domain 3"/>
    <property type="match status" value="1"/>
</dbReference>
<keyword evidence="3" id="KW-0614">Plasmid</keyword>
<dbReference type="InterPro" id="IPR037069">
    <property type="entry name" value="AcylCoA_DH/ox_N_sf"/>
</dbReference>
<evidence type="ECO:0000313" key="4">
    <source>
        <dbReference type="Proteomes" id="UP000516428"/>
    </source>
</evidence>
<dbReference type="Gene3D" id="2.40.110.10">
    <property type="entry name" value="Butyryl-CoA Dehydrogenase, subunit A, domain 2"/>
    <property type="match status" value="1"/>
</dbReference>
<dbReference type="Proteomes" id="UP000516428">
    <property type="component" value="Plasmid unnamed1"/>
</dbReference>
<geneLocation type="plasmid" evidence="3 4">
    <name>unnamed1</name>
</geneLocation>
<dbReference type="EMBL" id="CP061282">
    <property type="protein sequence ID" value="QNS09163.1"/>
    <property type="molecule type" value="Genomic_DNA"/>
</dbReference>
<dbReference type="GO" id="GO:0016787">
    <property type="term" value="F:hydrolase activity"/>
    <property type="evidence" value="ECO:0007669"/>
    <property type="project" value="UniProtKB-KW"/>
</dbReference>
<dbReference type="Gene3D" id="1.10.540.10">
    <property type="entry name" value="Acyl-CoA dehydrogenase/oxidase, N-terminal domain"/>
    <property type="match status" value="1"/>
</dbReference>
<dbReference type="SUPFAM" id="SSF47203">
    <property type="entry name" value="Acyl-CoA dehydrogenase C-terminal domain-like"/>
    <property type="match status" value="1"/>
</dbReference>
<name>A0A7H1BKA8_9ACTN</name>
<dbReference type="SUPFAM" id="SSF56645">
    <property type="entry name" value="Acyl-CoA dehydrogenase NM domain-like"/>
    <property type="match status" value="1"/>
</dbReference>
<proteinExistence type="predicted"/>
<evidence type="ECO:0000256" key="1">
    <source>
        <dbReference type="ARBA" id="ARBA00023002"/>
    </source>
</evidence>
<dbReference type="PIRSF" id="PIRSF016578">
    <property type="entry name" value="HsaA"/>
    <property type="match status" value="1"/>
</dbReference>
<dbReference type="GO" id="GO:0016712">
    <property type="term" value="F:oxidoreductase activity, acting on paired donors, with incorporation or reduction of molecular oxygen, reduced flavin or flavoprotein as one donor, and incorporation of one atom of oxygen"/>
    <property type="evidence" value="ECO:0007669"/>
    <property type="project" value="TreeGrafter"/>
</dbReference>
<evidence type="ECO:0000313" key="3">
    <source>
        <dbReference type="EMBL" id="QNS09163.1"/>
    </source>
</evidence>
<dbReference type="InterPro" id="IPR050741">
    <property type="entry name" value="Acyl-CoA_dehydrogenase"/>
</dbReference>
<dbReference type="Pfam" id="PF08028">
    <property type="entry name" value="Acyl-CoA_dh_2"/>
    <property type="match status" value="1"/>
</dbReference>
<gene>
    <name evidence="3" type="ORF">IAG42_35965</name>
</gene>
<dbReference type="PANTHER" id="PTHR48083">
    <property type="entry name" value="MEDIUM-CHAIN SPECIFIC ACYL-COA DEHYDROGENASE, MITOCHONDRIAL-RELATED"/>
    <property type="match status" value="1"/>
</dbReference>
<dbReference type="InterPro" id="IPR013107">
    <property type="entry name" value="Acyl-CoA_DH_C"/>
</dbReference>
<keyword evidence="1" id="KW-0560">Oxidoreductase</keyword>
<dbReference type="AlphaFoldDB" id="A0A7H1BKA8"/>
<dbReference type="GO" id="GO:0050660">
    <property type="term" value="F:flavin adenine dinucleotide binding"/>
    <property type="evidence" value="ECO:0007669"/>
    <property type="project" value="InterPro"/>
</dbReference>
<reference evidence="3 4" key="1">
    <citation type="submission" date="2020-09" db="EMBL/GenBank/DDBJ databases">
        <title>A novel species.</title>
        <authorList>
            <person name="Gao J."/>
        </authorList>
    </citation>
    <scope>NUCLEOTIDE SEQUENCE [LARGE SCALE GENOMIC DNA]</scope>
    <source>
        <strain evidence="3 4">CRXT-Y-14</strain>
        <plasmid evidence="3 4">unnamed1</plasmid>
    </source>
</reference>
<keyword evidence="3" id="KW-0378">Hydrolase</keyword>